<feature type="transmembrane region" description="Helical" evidence="5">
    <location>
        <begin position="33"/>
        <end position="53"/>
    </location>
</feature>
<dbReference type="OrthoDB" id="5348404at2759"/>
<keyword evidence="3 5" id="KW-1133">Transmembrane helix</keyword>
<dbReference type="STRING" id="742152.A0A2H3JG99"/>
<organism evidence="6 7">
    <name type="scientific">Wolfiporia cocos (strain MD-104)</name>
    <name type="common">Brown rot fungus</name>
    <dbReference type="NCBI Taxonomy" id="742152"/>
    <lineage>
        <taxon>Eukaryota</taxon>
        <taxon>Fungi</taxon>
        <taxon>Dikarya</taxon>
        <taxon>Basidiomycota</taxon>
        <taxon>Agaricomycotina</taxon>
        <taxon>Agaricomycetes</taxon>
        <taxon>Polyporales</taxon>
        <taxon>Phaeolaceae</taxon>
        <taxon>Wolfiporia</taxon>
    </lineage>
</organism>
<evidence type="ECO:0000256" key="1">
    <source>
        <dbReference type="ARBA" id="ARBA00004141"/>
    </source>
</evidence>
<dbReference type="GO" id="GO:0016020">
    <property type="term" value="C:membrane"/>
    <property type="evidence" value="ECO:0007669"/>
    <property type="project" value="UniProtKB-SubCell"/>
</dbReference>
<gene>
    <name evidence="6" type="ORF">WOLCODRAFT_127577</name>
</gene>
<evidence type="ECO:0000313" key="6">
    <source>
        <dbReference type="EMBL" id="PCH36718.1"/>
    </source>
</evidence>
<keyword evidence="4 5" id="KW-0472">Membrane</keyword>
<reference evidence="6 7" key="1">
    <citation type="journal article" date="2012" name="Science">
        <title>The Paleozoic origin of enzymatic lignin decomposition reconstructed from 31 fungal genomes.</title>
        <authorList>
            <person name="Floudas D."/>
            <person name="Binder M."/>
            <person name="Riley R."/>
            <person name="Barry K."/>
            <person name="Blanchette R.A."/>
            <person name="Henrissat B."/>
            <person name="Martinez A.T."/>
            <person name="Otillar R."/>
            <person name="Spatafora J.W."/>
            <person name="Yadav J.S."/>
            <person name="Aerts A."/>
            <person name="Benoit I."/>
            <person name="Boyd A."/>
            <person name="Carlson A."/>
            <person name="Copeland A."/>
            <person name="Coutinho P.M."/>
            <person name="de Vries R.P."/>
            <person name="Ferreira P."/>
            <person name="Findley K."/>
            <person name="Foster B."/>
            <person name="Gaskell J."/>
            <person name="Glotzer D."/>
            <person name="Gorecki P."/>
            <person name="Heitman J."/>
            <person name="Hesse C."/>
            <person name="Hori C."/>
            <person name="Igarashi K."/>
            <person name="Jurgens J.A."/>
            <person name="Kallen N."/>
            <person name="Kersten P."/>
            <person name="Kohler A."/>
            <person name="Kuees U."/>
            <person name="Kumar T.K.A."/>
            <person name="Kuo A."/>
            <person name="LaButti K."/>
            <person name="Larrondo L.F."/>
            <person name="Lindquist E."/>
            <person name="Ling A."/>
            <person name="Lombard V."/>
            <person name="Lucas S."/>
            <person name="Lundell T."/>
            <person name="Martin R."/>
            <person name="McLaughlin D.J."/>
            <person name="Morgenstern I."/>
            <person name="Morin E."/>
            <person name="Murat C."/>
            <person name="Nagy L.G."/>
            <person name="Nolan M."/>
            <person name="Ohm R.A."/>
            <person name="Patyshakuliyeva A."/>
            <person name="Rokas A."/>
            <person name="Ruiz-Duenas F.J."/>
            <person name="Sabat G."/>
            <person name="Salamov A."/>
            <person name="Samejima M."/>
            <person name="Schmutz J."/>
            <person name="Slot J.C."/>
            <person name="St John F."/>
            <person name="Stenlid J."/>
            <person name="Sun H."/>
            <person name="Sun S."/>
            <person name="Syed K."/>
            <person name="Tsang A."/>
            <person name="Wiebenga A."/>
            <person name="Young D."/>
            <person name="Pisabarro A."/>
            <person name="Eastwood D.C."/>
            <person name="Martin F."/>
            <person name="Cullen D."/>
            <person name="Grigoriev I.V."/>
            <person name="Hibbett D.S."/>
        </authorList>
    </citation>
    <scope>NUCLEOTIDE SEQUENCE [LARGE SCALE GENOMIC DNA]</scope>
    <source>
        <strain evidence="6 7">MD-104</strain>
    </source>
</reference>
<sequence length="404" mass="46439">MANITDGRCFSQRALSEPPLIQHGSLVLQAHDIGWIISGSFTVVAIGISLWLIDKHLRWYTNTHEQRYIIRILFMVPIYAVISFASYLFWNHSTPLLLIRDCYEAIVLTAFFYLLLMYLSPDYEAQKAIFYQCGLSRKKDQQADMCGLAKDKWIFPLQLIRWKPMDGLHFLQIMKWGVLQYCLIRPVTTLVAVILNYIGLYCEDSWSPGWGHLYITVIMSISVTVAMYCLLQLYVCISVNLQPHKPLLKLFVVKAIVFLTFWQATLLLLLESFNVIKSSTYMTADNITTGISAILETFEMVVFAVLHIRAYSYQPYYGHAQQQSYWKALAHAFDFTETGIEVWKGIVYWVKTRQGRETDVQARREVALMEALGASRIRAYNEKVPSVSGNASYSMVMSEDAETN</sequence>
<feature type="transmembrane region" description="Helical" evidence="5">
    <location>
        <begin position="290"/>
        <end position="308"/>
    </location>
</feature>
<dbReference type="AlphaFoldDB" id="A0A2H3JG99"/>
<feature type="transmembrane region" description="Helical" evidence="5">
    <location>
        <begin position="247"/>
        <end position="270"/>
    </location>
</feature>
<dbReference type="InterPro" id="IPR005178">
    <property type="entry name" value="Ostalpha/TMEM184C"/>
</dbReference>
<keyword evidence="2 5" id="KW-0812">Transmembrane</keyword>
<dbReference type="PANTHER" id="PTHR23423">
    <property type="entry name" value="ORGANIC SOLUTE TRANSPORTER-RELATED"/>
    <property type="match status" value="1"/>
</dbReference>
<name>A0A2H3JG99_WOLCO</name>
<feature type="transmembrane region" description="Helical" evidence="5">
    <location>
        <begin position="212"/>
        <end position="235"/>
    </location>
</feature>
<protein>
    <submittedName>
        <fullName evidence="6">DUF300-domain-containing protein</fullName>
    </submittedName>
</protein>
<evidence type="ECO:0000256" key="3">
    <source>
        <dbReference type="ARBA" id="ARBA00022989"/>
    </source>
</evidence>
<dbReference type="Proteomes" id="UP000218811">
    <property type="component" value="Unassembled WGS sequence"/>
</dbReference>
<dbReference type="SMART" id="SM01417">
    <property type="entry name" value="Solute_trans_a"/>
    <property type="match status" value="1"/>
</dbReference>
<dbReference type="Pfam" id="PF03619">
    <property type="entry name" value="Solute_trans_a"/>
    <property type="match status" value="1"/>
</dbReference>
<feature type="transmembrane region" description="Helical" evidence="5">
    <location>
        <begin position="178"/>
        <end position="200"/>
    </location>
</feature>
<accession>A0A2H3JG99</accession>
<evidence type="ECO:0000256" key="4">
    <source>
        <dbReference type="ARBA" id="ARBA00023136"/>
    </source>
</evidence>
<keyword evidence="7" id="KW-1185">Reference proteome</keyword>
<feature type="transmembrane region" description="Helical" evidence="5">
    <location>
        <begin position="96"/>
        <end position="119"/>
    </location>
</feature>
<evidence type="ECO:0000256" key="5">
    <source>
        <dbReference type="SAM" id="Phobius"/>
    </source>
</evidence>
<feature type="transmembrane region" description="Helical" evidence="5">
    <location>
        <begin position="68"/>
        <end position="90"/>
    </location>
</feature>
<evidence type="ECO:0000313" key="7">
    <source>
        <dbReference type="Proteomes" id="UP000218811"/>
    </source>
</evidence>
<dbReference type="EMBL" id="KB467887">
    <property type="protein sequence ID" value="PCH36718.1"/>
    <property type="molecule type" value="Genomic_DNA"/>
</dbReference>
<comment type="subcellular location">
    <subcellularLocation>
        <location evidence="1">Membrane</location>
        <topology evidence="1">Multi-pass membrane protein</topology>
    </subcellularLocation>
</comment>
<evidence type="ECO:0000256" key="2">
    <source>
        <dbReference type="ARBA" id="ARBA00022692"/>
    </source>
</evidence>
<dbReference type="OMA" id="NYVGLYC"/>
<proteinExistence type="predicted"/>